<protein>
    <submittedName>
        <fullName evidence="1">Uncharacterized protein</fullName>
    </submittedName>
</protein>
<dbReference type="EMBL" id="LC553736">
    <property type="protein sequence ID" value="BCG45181.1"/>
    <property type="molecule type" value="Genomic_DNA"/>
</dbReference>
<reference evidence="1 2" key="1">
    <citation type="submission" date="2020-06" db="EMBL/GenBank/DDBJ databases">
        <title>Complete Genome Sequence of Salmonella phage SAP012.</title>
        <authorList>
            <person name="Shahin K."/>
            <person name="Soleimani-Delfan A."/>
            <person name="Barazandeh M."/>
            <person name="Komijani Majid."/>
            <person name="Bao H."/>
            <person name="Zhang L."/>
            <person name="Wang R."/>
        </authorList>
    </citation>
    <scope>NUCLEOTIDE SEQUENCE [LARGE SCALE GENOMIC DNA]</scope>
</reference>
<sequence>MKAETVDKLNELKADMDRRLSEMKNGDSFFVPDAIPSDFGFLRSAGYRLGIRLSIRWVLQDPIYGKKGTRIYRTGDR</sequence>
<accession>A0A6J4EH12</accession>
<dbReference type="RefSeq" id="YP_009999738.1">
    <property type="nucleotide sequence ID" value="NC_053008.1"/>
</dbReference>
<dbReference type="Proteomes" id="UP000505247">
    <property type="component" value="Segment"/>
</dbReference>
<keyword evidence="2" id="KW-1185">Reference proteome</keyword>
<dbReference type="GeneID" id="62682370"/>
<name>A0A6J4EH12_9CAUD</name>
<evidence type="ECO:0000313" key="1">
    <source>
        <dbReference type="EMBL" id="BCG45181.1"/>
    </source>
</evidence>
<organism evidence="1 2">
    <name type="scientific">Salmonella phage SAP012</name>
    <dbReference type="NCBI Taxonomy" id="2742114"/>
    <lineage>
        <taxon>Viruses</taxon>
        <taxon>Duplodnaviria</taxon>
        <taxon>Heunggongvirae</taxon>
        <taxon>Uroviricota</taxon>
        <taxon>Caudoviricetes</taxon>
        <taxon>Casjensviridae</taxon>
        <taxon>Zhonglingvirus</taxon>
        <taxon>Zhonglingvirus SAP012</taxon>
    </lineage>
</organism>
<dbReference type="KEGG" id="vg:62682370"/>
<evidence type="ECO:0000313" key="2">
    <source>
        <dbReference type="Proteomes" id="UP000505247"/>
    </source>
</evidence>
<proteinExistence type="predicted"/>